<dbReference type="EMBL" id="BSDY01000002">
    <property type="protein sequence ID" value="GLI54987.1"/>
    <property type="molecule type" value="Genomic_DNA"/>
</dbReference>
<dbReference type="AlphaFoldDB" id="A0A9W6GJW6"/>
<keyword evidence="2" id="KW-1185">Reference proteome</keyword>
<reference evidence="1" key="1">
    <citation type="submission" date="2022-12" db="EMBL/GenBank/DDBJ databases">
        <title>Reference genome sequencing for broad-spectrum identification of bacterial and archaeal isolates by mass spectrometry.</title>
        <authorList>
            <person name="Sekiguchi Y."/>
            <person name="Tourlousse D.M."/>
        </authorList>
    </citation>
    <scope>NUCLEOTIDE SEQUENCE</scope>
    <source>
        <strain evidence="1">10succ1</strain>
    </source>
</reference>
<protein>
    <submittedName>
        <fullName evidence="1">Uncharacterized protein</fullName>
    </submittedName>
</protein>
<accession>A0A9W6GJW6</accession>
<name>A0A9W6GJW6_9FUSO</name>
<dbReference type="InterPro" id="IPR036388">
    <property type="entry name" value="WH-like_DNA-bd_sf"/>
</dbReference>
<evidence type="ECO:0000313" key="2">
    <source>
        <dbReference type="Proteomes" id="UP001144471"/>
    </source>
</evidence>
<comment type="caution">
    <text evidence="1">The sequence shown here is derived from an EMBL/GenBank/DDBJ whole genome shotgun (WGS) entry which is preliminary data.</text>
</comment>
<proteinExistence type="predicted"/>
<organism evidence="1 2">
    <name type="scientific">Propionigenium maris DSM 9537</name>
    <dbReference type="NCBI Taxonomy" id="1123000"/>
    <lineage>
        <taxon>Bacteria</taxon>
        <taxon>Fusobacteriati</taxon>
        <taxon>Fusobacteriota</taxon>
        <taxon>Fusobacteriia</taxon>
        <taxon>Fusobacteriales</taxon>
        <taxon>Fusobacteriaceae</taxon>
        <taxon>Propionigenium</taxon>
    </lineage>
</organism>
<dbReference type="Gene3D" id="1.10.10.10">
    <property type="entry name" value="Winged helix-like DNA-binding domain superfamily/Winged helix DNA-binding domain"/>
    <property type="match status" value="1"/>
</dbReference>
<dbReference type="RefSeq" id="WP_281833212.1">
    <property type="nucleotide sequence ID" value="NZ_BSDY01000002.1"/>
</dbReference>
<gene>
    <name evidence="1" type="ORF">PM10SUCC1_05020</name>
</gene>
<sequence length="163" mass="19427">MKKQIRYQYNLGTNLPLSNKFYLELLKEEIKESKKLKGLNPSEFFLLSSLRTYEEVTFYELDKYLPFDRKFLHDKVNKLVELNLVKKSLRADGASLLSIFPEVREDINKIIKEKVSLICEEMSEERFRLLTELLNELNGALMSILGRPPYRELNDRYIEKWEV</sequence>
<dbReference type="InterPro" id="IPR036390">
    <property type="entry name" value="WH_DNA-bd_sf"/>
</dbReference>
<dbReference type="SUPFAM" id="SSF46785">
    <property type="entry name" value="Winged helix' DNA-binding domain"/>
    <property type="match status" value="1"/>
</dbReference>
<evidence type="ECO:0000313" key="1">
    <source>
        <dbReference type="EMBL" id="GLI54987.1"/>
    </source>
</evidence>
<dbReference type="Proteomes" id="UP001144471">
    <property type="component" value="Unassembled WGS sequence"/>
</dbReference>